<reference evidence="2 3" key="1">
    <citation type="journal article" date="2012" name="J. Bacteriol.">
        <title>Genome Sequence of the Protease-Producing Bacterium Rheinheimera nanhaiensis E407-8T, Isolated from Deep-Sea Sediment of the South China Sea.</title>
        <authorList>
            <person name="Zhang X.-Y."/>
            <person name="Zhang Y.-J."/>
            <person name="Qin Q.-L."/>
            <person name="Xie B.-B."/>
            <person name="Chen X.-L."/>
            <person name="Zhou B.-C."/>
            <person name="Zhang Y.-Z."/>
        </authorList>
    </citation>
    <scope>NUCLEOTIDE SEQUENCE [LARGE SCALE GENOMIC DNA]</scope>
    <source>
        <strain evidence="2 3">E407-8</strain>
    </source>
</reference>
<evidence type="ECO:0000313" key="3">
    <source>
        <dbReference type="Proteomes" id="UP000004374"/>
    </source>
</evidence>
<dbReference type="AlphaFoldDB" id="I1DX84"/>
<sequence>MVLSQNTPVLLLRGLSREQRHWGRLRPVLSSALPNPLLSFDYAGCGELYQQHSAADIALLRQSVRQQLQQSSAFTGQVHLVALSLGGMLALDWAIQYPQEVASVVLINSSARPLSPFYQRLRWRNYPALLALPWLSLPLREQLILQLTCHKARQDPQLVKCWIGYQQQRPVSRANMLRQLWAAARFRLSAPPVCPSLVLSSAADSLVNPGCSLALARYLRAEHQQHSWAGHDIALDDPDWLAAQIAGFIQRQV</sequence>
<dbReference type="GO" id="GO:0016787">
    <property type="term" value="F:hydrolase activity"/>
    <property type="evidence" value="ECO:0007669"/>
    <property type="project" value="UniProtKB-KW"/>
</dbReference>
<dbReference type="InterPro" id="IPR029058">
    <property type="entry name" value="AB_hydrolase_fold"/>
</dbReference>
<dbReference type="Pfam" id="PF12697">
    <property type="entry name" value="Abhydrolase_6"/>
    <property type="match status" value="1"/>
</dbReference>
<dbReference type="SUPFAM" id="SSF53474">
    <property type="entry name" value="alpha/beta-Hydrolases"/>
    <property type="match status" value="1"/>
</dbReference>
<keyword evidence="3" id="KW-1185">Reference proteome</keyword>
<name>I1DX84_9GAMM</name>
<dbReference type="InterPro" id="IPR000073">
    <property type="entry name" value="AB_hydrolase_1"/>
</dbReference>
<dbReference type="OrthoDB" id="5290302at2"/>
<dbReference type="Proteomes" id="UP000004374">
    <property type="component" value="Unassembled WGS sequence"/>
</dbReference>
<organism evidence="2 3">
    <name type="scientific">Rheinheimera nanhaiensis E407-8</name>
    <dbReference type="NCBI Taxonomy" id="562729"/>
    <lineage>
        <taxon>Bacteria</taxon>
        <taxon>Pseudomonadati</taxon>
        <taxon>Pseudomonadota</taxon>
        <taxon>Gammaproteobacteria</taxon>
        <taxon>Chromatiales</taxon>
        <taxon>Chromatiaceae</taxon>
        <taxon>Rheinheimera</taxon>
    </lineage>
</organism>
<feature type="domain" description="AB hydrolase-1" evidence="1">
    <location>
        <begin position="9"/>
        <end position="243"/>
    </location>
</feature>
<dbReference type="RefSeq" id="WP_008220529.1">
    <property type="nucleotide sequence ID" value="NZ_BAFK01000007.1"/>
</dbReference>
<protein>
    <submittedName>
        <fullName evidence="2">Alpha/beta hydrolase fold protein</fullName>
    </submittedName>
</protein>
<dbReference type="STRING" id="562729.RNAN_1642"/>
<comment type="caution">
    <text evidence="2">The sequence shown here is derived from an EMBL/GenBank/DDBJ whole genome shotgun (WGS) entry which is preliminary data.</text>
</comment>
<accession>I1DX84</accession>
<keyword evidence="2" id="KW-0378">Hydrolase</keyword>
<evidence type="ECO:0000259" key="1">
    <source>
        <dbReference type="Pfam" id="PF12697"/>
    </source>
</evidence>
<dbReference type="PANTHER" id="PTHR43689:SF8">
    <property type="entry name" value="ALPHA_BETA-HYDROLASES SUPERFAMILY PROTEIN"/>
    <property type="match status" value="1"/>
</dbReference>
<dbReference type="Gene3D" id="3.40.50.1820">
    <property type="entry name" value="alpha/beta hydrolase"/>
    <property type="match status" value="1"/>
</dbReference>
<proteinExistence type="predicted"/>
<gene>
    <name evidence="2" type="ORF">RNAN_1642</name>
</gene>
<dbReference type="PANTHER" id="PTHR43689">
    <property type="entry name" value="HYDROLASE"/>
    <property type="match status" value="1"/>
</dbReference>
<dbReference type="EMBL" id="BAFK01000007">
    <property type="protein sequence ID" value="GAB58662.1"/>
    <property type="molecule type" value="Genomic_DNA"/>
</dbReference>
<evidence type="ECO:0000313" key="2">
    <source>
        <dbReference type="EMBL" id="GAB58662.1"/>
    </source>
</evidence>